<dbReference type="AlphaFoldDB" id="K9ZD14"/>
<dbReference type="eggNOG" id="ENOG5032Y5D">
    <property type="taxonomic scope" value="Bacteria"/>
</dbReference>
<dbReference type="KEGG" id="acy:Anacy_1036"/>
<keyword evidence="2" id="KW-1185">Reference proteome</keyword>
<evidence type="ECO:0000313" key="1">
    <source>
        <dbReference type="EMBL" id="AFZ56609.1"/>
    </source>
</evidence>
<dbReference type="OrthoDB" id="514667at2"/>
<evidence type="ECO:0000313" key="2">
    <source>
        <dbReference type="Proteomes" id="UP000010474"/>
    </source>
</evidence>
<dbReference type="EMBL" id="CP003659">
    <property type="protein sequence ID" value="AFZ56609.1"/>
    <property type="molecule type" value="Genomic_DNA"/>
</dbReference>
<accession>K9ZD14</accession>
<dbReference type="PATRIC" id="fig|272123.3.peg.1135"/>
<protein>
    <submittedName>
        <fullName evidence="1">Uncharacterized protein</fullName>
    </submittedName>
</protein>
<dbReference type="RefSeq" id="WP_015213261.1">
    <property type="nucleotide sequence ID" value="NC_019771.1"/>
</dbReference>
<organism evidence="1 2">
    <name type="scientific">Anabaena cylindrica (strain ATCC 27899 / PCC 7122)</name>
    <dbReference type="NCBI Taxonomy" id="272123"/>
    <lineage>
        <taxon>Bacteria</taxon>
        <taxon>Bacillati</taxon>
        <taxon>Cyanobacteriota</taxon>
        <taxon>Cyanophyceae</taxon>
        <taxon>Nostocales</taxon>
        <taxon>Nostocaceae</taxon>
        <taxon>Anabaena</taxon>
    </lineage>
</organism>
<sequence length="98" mass="11225">MAMIFCALCAWIMTILLLCSVWLTVKKGVNYLYKLHQIPCHNCEYFTNDYRLKCTVHPQKACCEHAIGCVDFEPKTAACNACQKGRTWKIGKGDLQYD</sequence>
<proteinExistence type="predicted"/>
<dbReference type="STRING" id="272123.Anacy_1036"/>
<name>K9ZD14_ANACC</name>
<dbReference type="HOGENOM" id="CLU_187473_0_0_3"/>
<dbReference type="Proteomes" id="UP000010474">
    <property type="component" value="Chromosome"/>
</dbReference>
<gene>
    <name evidence="1" type="ordered locus">Anacy_1036</name>
</gene>
<reference evidence="2" key="1">
    <citation type="journal article" date="2013" name="Proc. Natl. Acad. Sci. U.S.A.">
        <title>Improving the coverage of the cyanobacterial phylum using diversity-driven genome sequencing.</title>
        <authorList>
            <person name="Shih P.M."/>
            <person name="Wu D."/>
            <person name="Latifi A."/>
            <person name="Axen S.D."/>
            <person name="Fewer D.P."/>
            <person name="Talla E."/>
            <person name="Calteau A."/>
            <person name="Cai F."/>
            <person name="Tandeau de Marsac N."/>
            <person name="Rippka R."/>
            <person name="Herdman M."/>
            <person name="Sivonen K."/>
            <person name="Coursin T."/>
            <person name="Laurent T."/>
            <person name="Goodwin L."/>
            <person name="Nolan M."/>
            <person name="Davenport K.W."/>
            <person name="Han C.S."/>
            <person name="Rubin E.M."/>
            <person name="Eisen J.A."/>
            <person name="Woyke T."/>
            <person name="Gugger M."/>
            <person name="Kerfeld C.A."/>
        </authorList>
    </citation>
    <scope>NUCLEOTIDE SEQUENCE [LARGE SCALE GENOMIC DNA]</scope>
    <source>
        <strain evidence="2">ATCC 27899 / PCC 7122</strain>
    </source>
</reference>